<dbReference type="Pfam" id="PF05257">
    <property type="entry name" value="CHAP"/>
    <property type="match status" value="1"/>
</dbReference>
<dbReference type="EMBL" id="BOOU01000045">
    <property type="protein sequence ID" value="GII78197.1"/>
    <property type="molecule type" value="Genomic_DNA"/>
</dbReference>
<dbReference type="Proteomes" id="UP000655287">
    <property type="component" value="Unassembled WGS sequence"/>
</dbReference>
<dbReference type="RefSeq" id="WP_203985343.1">
    <property type="nucleotide sequence ID" value="NZ_BOOU01000045.1"/>
</dbReference>
<evidence type="ECO:0000256" key="1">
    <source>
        <dbReference type="SAM" id="MobiDB-lite"/>
    </source>
</evidence>
<keyword evidence="5" id="KW-1185">Reference proteome</keyword>
<dbReference type="AlphaFoldDB" id="A0A919R1Z0"/>
<evidence type="ECO:0000313" key="4">
    <source>
        <dbReference type="EMBL" id="GII78197.1"/>
    </source>
</evidence>
<organism evidence="4 5">
    <name type="scientific">Sphaerisporangium rufum</name>
    <dbReference type="NCBI Taxonomy" id="1381558"/>
    <lineage>
        <taxon>Bacteria</taxon>
        <taxon>Bacillati</taxon>
        <taxon>Actinomycetota</taxon>
        <taxon>Actinomycetes</taxon>
        <taxon>Streptosporangiales</taxon>
        <taxon>Streptosporangiaceae</taxon>
        <taxon>Sphaerisporangium</taxon>
    </lineage>
</organism>
<keyword evidence="2" id="KW-1133">Transmembrane helix</keyword>
<comment type="caution">
    <text evidence="4">The sequence shown here is derived from an EMBL/GenBank/DDBJ whole genome shotgun (WGS) entry which is preliminary data.</text>
</comment>
<keyword evidence="2" id="KW-0812">Transmembrane</keyword>
<feature type="compositionally biased region" description="Low complexity" evidence="1">
    <location>
        <begin position="194"/>
        <end position="217"/>
    </location>
</feature>
<evidence type="ECO:0000259" key="3">
    <source>
        <dbReference type="Pfam" id="PF05257"/>
    </source>
</evidence>
<gene>
    <name evidence="4" type="ORF">Sru01_31790</name>
</gene>
<evidence type="ECO:0000313" key="5">
    <source>
        <dbReference type="Proteomes" id="UP000655287"/>
    </source>
</evidence>
<keyword evidence="2" id="KW-0472">Membrane</keyword>
<dbReference type="SUPFAM" id="SSF54001">
    <property type="entry name" value="Cysteine proteinases"/>
    <property type="match status" value="1"/>
</dbReference>
<dbReference type="InterPro" id="IPR038765">
    <property type="entry name" value="Papain-like_cys_pep_sf"/>
</dbReference>
<feature type="region of interest" description="Disordered" evidence="1">
    <location>
        <begin position="194"/>
        <end position="260"/>
    </location>
</feature>
<dbReference type="InterPro" id="IPR007921">
    <property type="entry name" value="CHAP_dom"/>
</dbReference>
<accession>A0A919R1Z0</accession>
<protein>
    <recommendedName>
        <fullName evidence="3">Peptidase C51 domain-containing protein</fullName>
    </recommendedName>
</protein>
<feature type="compositionally biased region" description="Pro residues" evidence="1">
    <location>
        <begin position="231"/>
        <end position="260"/>
    </location>
</feature>
<name>A0A919R1Z0_9ACTN</name>
<feature type="transmembrane region" description="Helical" evidence="2">
    <location>
        <begin position="290"/>
        <end position="314"/>
    </location>
</feature>
<reference evidence="4" key="1">
    <citation type="submission" date="2021-01" db="EMBL/GenBank/DDBJ databases">
        <title>Whole genome shotgun sequence of Sphaerisporangium rufum NBRC 109079.</title>
        <authorList>
            <person name="Komaki H."/>
            <person name="Tamura T."/>
        </authorList>
    </citation>
    <scope>NUCLEOTIDE SEQUENCE</scope>
    <source>
        <strain evidence="4">NBRC 109079</strain>
    </source>
</reference>
<sequence>MSAELDKIIELLQAQLGYQERGGGYTKFGAWYGRTVEFDSDYSAQPWCDMFLSWAAHSLGYEKWFGQFAYTVDHAKWFIGKGAWGDEPEPGAVVFFDWSGSGTVDGIDHVGMVLDVEGGDIHTIEGNVDGRFVREKTRDGTYIVGYGYPGRIKAELDAEAAAREAETLAAARATEMIVKKDAALAELDVPAAPASPAAPVAAGGSPSPATSGTPEAAVPGATVPGPSTPGAMPPVTVPSPAVPSPAVPEPPAAPGVPPADPPIVISAPQVAPAAASLPLVTAGPASTAPLVPVAGTLALLLPALLTVLVMLGYLRVQRTAGRLAATITRPRRPGGDG</sequence>
<proteinExistence type="predicted"/>
<feature type="domain" description="Peptidase C51" evidence="3">
    <location>
        <begin position="42"/>
        <end position="127"/>
    </location>
</feature>
<evidence type="ECO:0000256" key="2">
    <source>
        <dbReference type="SAM" id="Phobius"/>
    </source>
</evidence>